<comment type="caution">
    <text evidence="3">The sequence shown here is derived from an EMBL/GenBank/DDBJ whole genome shotgun (WGS) entry which is preliminary data.</text>
</comment>
<evidence type="ECO:0000313" key="3">
    <source>
        <dbReference type="EMBL" id="MBV6343579.1"/>
    </source>
</evidence>
<keyword evidence="1" id="KW-1133">Transmembrane helix</keyword>
<organism evidence="3 4">
    <name type="scientific">Candidatus Magnetobacterium casense</name>
    <dbReference type="NCBI Taxonomy" id="1455061"/>
    <lineage>
        <taxon>Bacteria</taxon>
        <taxon>Pseudomonadati</taxon>
        <taxon>Nitrospirota</taxon>
        <taxon>Thermodesulfovibrionia</taxon>
        <taxon>Thermodesulfovibrionales</taxon>
        <taxon>Candidatus Magnetobacteriaceae</taxon>
        <taxon>Candidatus Magnetobacterium</taxon>
    </lineage>
</organism>
<proteinExistence type="predicted"/>
<protein>
    <submittedName>
        <fullName evidence="3">Uncharacterized protein</fullName>
    </submittedName>
</protein>
<evidence type="ECO:0000313" key="4">
    <source>
        <dbReference type="Proteomes" id="UP001196980"/>
    </source>
</evidence>
<keyword evidence="4" id="KW-1185">Reference proteome</keyword>
<name>A0ABS6S3Z9_9BACT</name>
<gene>
    <name evidence="2" type="ORF">HWQ67_16050</name>
    <name evidence="3" type="ORF">HWQ67_18575</name>
</gene>
<dbReference type="Proteomes" id="UP001196980">
    <property type="component" value="Unassembled WGS sequence"/>
</dbReference>
<feature type="transmembrane region" description="Helical" evidence="1">
    <location>
        <begin position="5"/>
        <end position="21"/>
    </location>
</feature>
<dbReference type="EMBL" id="JABXWD010000673">
    <property type="protein sequence ID" value="MBV6343579.1"/>
    <property type="molecule type" value="Genomic_DNA"/>
</dbReference>
<dbReference type="EMBL" id="JABXWD010000441">
    <property type="protein sequence ID" value="MBV6343094.1"/>
    <property type="molecule type" value="Genomic_DNA"/>
</dbReference>
<accession>A0ABS6S3Z9</accession>
<sequence>KTGWIRIILSICIIIWGVFAMDSDIKVAAPLLGVGTMLFIMEVTNLIKQGREQA</sequence>
<keyword evidence="1" id="KW-0472">Membrane</keyword>
<feature type="transmembrane region" description="Helical" evidence="1">
    <location>
        <begin position="27"/>
        <end position="47"/>
    </location>
</feature>
<reference evidence="3 4" key="1">
    <citation type="journal article" date="2020" name="J Geophys Res Biogeosci">
        <title>Magnetotaxis as an Adaptation to Enable Bacterial Shuttling of Microbial Sulfur and Sulfur Cycling Across Aquatic Oxic#Anoxic Interfaces.</title>
        <authorList>
            <person name="Li J."/>
            <person name="Liu P."/>
            <person name="Wang J."/>
            <person name="Roberts A.P."/>
            <person name="Pan Y."/>
        </authorList>
    </citation>
    <scope>NUCLEOTIDE SEQUENCE [LARGE SCALE GENOMIC DNA]</scope>
    <source>
        <strain evidence="3 4">MYR-1_YQ</strain>
    </source>
</reference>
<evidence type="ECO:0000256" key="1">
    <source>
        <dbReference type="SAM" id="Phobius"/>
    </source>
</evidence>
<keyword evidence="1" id="KW-0812">Transmembrane</keyword>
<feature type="non-terminal residue" evidence="3">
    <location>
        <position position="1"/>
    </location>
</feature>
<evidence type="ECO:0000313" key="2">
    <source>
        <dbReference type="EMBL" id="MBV6343094.1"/>
    </source>
</evidence>